<gene>
    <name evidence="8" type="ORF">NBM05_05570</name>
</gene>
<feature type="transmembrane region" description="Helical" evidence="7">
    <location>
        <begin position="35"/>
        <end position="57"/>
    </location>
</feature>
<keyword evidence="9" id="KW-1185">Reference proteome</keyword>
<dbReference type="GO" id="GO:0005345">
    <property type="term" value="F:purine nucleobase transmembrane transporter activity"/>
    <property type="evidence" value="ECO:0007669"/>
    <property type="project" value="TreeGrafter"/>
</dbReference>
<evidence type="ECO:0000256" key="6">
    <source>
        <dbReference type="ARBA" id="ARBA00023136"/>
    </source>
</evidence>
<accession>A0A9X2KHT1</accession>
<keyword evidence="4 7" id="KW-0812">Transmembrane</keyword>
<feature type="transmembrane region" description="Helical" evidence="7">
    <location>
        <begin position="339"/>
        <end position="369"/>
    </location>
</feature>
<feature type="transmembrane region" description="Helical" evidence="7">
    <location>
        <begin position="176"/>
        <end position="200"/>
    </location>
</feature>
<feature type="transmembrane region" description="Helical" evidence="7">
    <location>
        <begin position="297"/>
        <end position="319"/>
    </location>
</feature>
<keyword evidence="6 7" id="KW-0472">Membrane</keyword>
<protein>
    <submittedName>
        <fullName evidence="8">NCS2 family permease</fullName>
    </submittedName>
</protein>
<dbReference type="GO" id="GO:0012505">
    <property type="term" value="C:endomembrane system"/>
    <property type="evidence" value="ECO:0007669"/>
    <property type="project" value="UniProtKB-SubCell"/>
</dbReference>
<comment type="similarity">
    <text evidence="2">Belongs to the nucleobase:cation symporter-2 (NCS2) (TC 2.A.40) family. Azg-like subfamily.</text>
</comment>
<dbReference type="AlphaFoldDB" id="A0A9X2KHT1"/>
<reference evidence="8" key="1">
    <citation type="submission" date="2022-06" db="EMBL/GenBank/DDBJ databases">
        <title>Rothia sp. isolated from sandalwood seedling.</title>
        <authorList>
            <person name="Tuikhar N."/>
            <person name="Kirdat K."/>
            <person name="Thorat V."/>
            <person name="Swetha P."/>
            <person name="Padma S."/>
            <person name="Sundararaj R."/>
            <person name="Yadav A."/>
        </authorList>
    </citation>
    <scope>NUCLEOTIDE SEQUENCE</scope>
    <source>
        <strain evidence="8">AR01</strain>
    </source>
</reference>
<dbReference type="Pfam" id="PF00860">
    <property type="entry name" value="Xan_ur_permease"/>
    <property type="match status" value="1"/>
</dbReference>
<feature type="transmembrane region" description="Helical" evidence="7">
    <location>
        <begin position="428"/>
        <end position="445"/>
    </location>
</feature>
<dbReference type="EMBL" id="JANAFB010000010">
    <property type="protein sequence ID" value="MCP3425498.1"/>
    <property type="molecule type" value="Genomic_DNA"/>
</dbReference>
<evidence type="ECO:0000313" key="8">
    <source>
        <dbReference type="EMBL" id="MCP3425498.1"/>
    </source>
</evidence>
<feature type="transmembrane region" description="Helical" evidence="7">
    <location>
        <begin position="207"/>
        <end position="225"/>
    </location>
</feature>
<organism evidence="8 9">
    <name type="scientific">Rothia santali</name>
    <dbReference type="NCBI Taxonomy" id="2949643"/>
    <lineage>
        <taxon>Bacteria</taxon>
        <taxon>Bacillati</taxon>
        <taxon>Actinomycetota</taxon>
        <taxon>Actinomycetes</taxon>
        <taxon>Micrococcales</taxon>
        <taxon>Micrococcaceae</taxon>
        <taxon>Rothia</taxon>
    </lineage>
</organism>
<evidence type="ECO:0000256" key="4">
    <source>
        <dbReference type="ARBA" id="ARBA00022692"/>
    </source>
</evidence>
<dbReference type="PANTHER" id="PTHR43337:SF1">
    <property type="entry name" value="XANTHINE_URACIL PERMEASE C887.17-RELATED"/>
    <property type="match status" value="1"/>
</dbReference>
<evidence type="ECO:0000256" key="2">
    <source>
        <dbReference type="ARBA" id="ARBA00005697"/>
    </source>
</evidence>
<comment type="subcellular location">
    <subcellularLocation>
        <location evidence="1">Endomembrane system</location>
        <topology evidence="1">Multi-pass membrane protein</topology>
    </subcellularLocation>
</comment>
<evidence type="ECO:0000313" key="9">
    <source>
        <dbReference type="Proteomes" id="UP001139502"/>
    </source>
</evidence>
<dbReference type="GO" id="GO:0005886">
    <property type="term" value="C:plasma membrane"/>
    <property type="evidence" value="ECO:0007669"/>
    <property type="project" value="TreeGrafter"/>
</dbReference>
<feature type="transmembrane region" description="Helical" evidence="7">
    <location>
        <begin position="390"/>
        <end position="416"/>
    </location>
</feature>
<sequence>MKTPQPTAGRTRRPPALAERLFRISERGSSIRTELLAGLSMFLASAYTIVVVPSMLADAGVPRGAATTALIIVAIVATFAMGLFANLPLVLAPGLGGVALVAYTLVQGEGVPFGVAMGIVFWSGVVFLILTVLGIRNLVTRIMPTNVRLAIGSGIGLYIAFIGFRSTGLVVGDGDSLVLGDLAAPGALLALAGIVLLVALQARKVPGAFVIVILAITVVGIPLGVTELPGSYLAAPASPGPLVFDIDVVGALAPQYFPYLFAFFAAEFFSATGVVLTVTDKIREATGGKAVDLKRPFLVDSAAITGGSLIGAPSVTTYLESTAGTGSGGRTGLTSWTTAGLFAVVLAFIPVAGMIPSAATAPVLIVIGLTMLTGFRKVDTSDLTEAIPAALLVACTLLWGNFGTGIATGLLSYVLIKAVTGKFKDIHPGMWVLTPFLVYFFYAAAH</sequence>
<feature type="transmembrane region" description="Helical" evidence="7">
    <location>
        <begin position="256"/>
        <end position="276"/>
    </location>
</feature>
<feature type="transmembrane region" description="Helical" evidence="7">
    <location>
        <begin position="147"/>
        <end position="164"/>
    </location>
</feature>
<evidence type="ECO:0000256" key="5">
    <source>
        <dbReference type="ARBA" id="ARBA00022989"/>
    </source>
</evidence>
<name>A0A9X2KHT1_9MICC</name>
<dbReference type="InterPro" id="IPR045018">
    <property type="entry name" value="Azg-like"/>
</dbReference>
<dbReference type="PANTHER" id="PTHR43337">
    <property type="entry name" value="XANTHINE/URACIL PERMEASE C887.17-RELATED"/>
    <property type="match status" value="1"/>
</dbReference>
<proteinExistence type="inferred from homology"/>
<evidence type="ECO:0000256" key="1">
    <source>
        <dbReference type="ARBA" id="ARBA00004127"/>
    </source>
</evidence>
<evidence type="ECO:0000256" key="3">
    <source>
        <dbReference type="ARBA" id="ARBA00022448"/>
    </source>
</evidence>
<comment type="caution">
    <text evidence="8">The sequence shown here is derived from an EMBL/GenBank/DDBJ whole genome shotgun (WGS) entry which is preliminary data.</text>
</comment>
<dbReference type="RefSeq" id="WP_254165743.1">
    <property type="nucleotide sequence ID" value="NZ_JANAFB010000010.1"/>
</dbReference>
<feature type="transmembrane region" description="Helical" evidence="7">
    <location>
        <begin position="69"/>
        <end position="91"/>
    </location>
</feature>
<feature type="transmembrane region" description="Helical" evidence="7">
    <location>
        <begin position="111"/>
        <end position="135"/>
    </location>
</feature>
<keyword evidence="5 7" id="KW-1133">Transmembrane helix</keyword>
<dbReference type="InterPro" id="IPR006043">
    <property type="entry name" value="NCS2"/>
</dbReference>
<dbReference type="Proteomes" id="UP001139502">
    <property type="component" value="Unassembled WGS sequence"/>
</dbReference>
<keyword evidence="3" id="KW-0813">Transport</keyword>
<evidence type="ECO:0000256" key="7">
    <source>
        <dbReference type="SAM" id="Phobius"/>
    </source>
</evidence>